<reference evidence="1 2" key="2">
    <citation type="submission" date="2007-04" db="EMBL/GenBank/DDBJ databases">
        <title>Draft genome sequence of Ruminococcus torques (ATCC 27756).</title>
        <authorList>
            <person name="Sudarsanam P."/>
            <person name="Ley R."/>
            <person name="Guruge J."/>
            <person name="Turnbaugh P.J."/>
            <person name="Mahowald M."/>
            <person name="Liep D."/>
            <person name="Gordon J."/>
        </authorList>
    </citation>
    <scope>NUCLEOTIDE SEQUENCE [LARGE SCALE GENOMIC DNA]</scope>
    <source>
        <strain evidence="1 2">ATCC 27756</strain>
    </source>
</reference>
<dbReference type="PaxDb" id="411460-RUMTOR_01436"/>
<dbReference type="AlphaFoldDB" id="A5KMG2"/>
<evidence type="ECO:0000313" key="2">
    <source>
        <dbReference type="Proteomes" id="UP000003577"/>
    </source>
</evidence>
<dbReference type="EMBL" id="AAVP02000005">
    <property type="protein sequence ID" value="EDK24379.1"/>
    <property type="molecule type" value="Genomic_DNA"/>
</dbReference>
<gene>
    <name evidence="1" type="ORF">RUMTOR_01436</name>
</gene>
<evidence type="ECO:0000313" key="1">
    <source>
        <dbReference type="EMBL" id="EDK24379.1"/>
    </source>
</evidence>
<dbReference type="HOGENOM" id="CLU_3276194_0_0_9"/>
<organism evidence="1 2">
    <name type="scientific">[Ruminococcus] torques ATCC 27756</name>
    <dbReference type="NCBI Taxonomy" id="411460"/>
    <lineage>
        <taxon>Bacteria</taxon>
        <taxon>Bacillati</taxon>
        <taxon>Bacillota</taxon>
        <taxon>Clostridia</taxon>
        <taxon>Lachnospirales</taxon>
        <taxon>Lachnospiraceae</taxon>
        <taxon>Mediterraneibacter</taxon>
    </lineage>
</organism>
<proteinExistence type="predicted"/>
<reference evidence="1 2" key="1">
    <citation type="submission" date="2007-03" db="EMBL/GenBank/DDBJ databases">
        <authorList>
            <person name="Fulton L."/>
            <person name="Clifton S."/>
            <person name="Fulton B."/>
            <person name="Xu J."/>
            <person name="Minx P."/>
            <person name="Pepin K.H."/>
            <person name="Johnson M."/>
            <person name="Thiruvilangam P."/>
            <person name="Bhonagiri V."/>
            <person name="Nash W.E."/>
            <person name="Mardis E.R."/>
            <person name="Wilson R.K."/>
        </authorList>
    </citation>
    <scope>NUCLEOTIDE SEQUENCE [LARGE SCALE GENOMIC DNA]</scope>
    <source>
        <strain evidence="1 2">ATCC 27756</strain>
    </source>
</reference>
<accession>A5KMG2</accession>
<sequence length="41" mass="4758">MMLIITLEFTNDKTVVPLAFCKKESRKTLVFRDLSRGADRI</sequence>
<dbReference type="Proteomes" id="UP000003577">
    <property type="component" value="Unassembled WGS sequence"/>
</dbReference>
<protein>
    <submittedName>
        <fullName evidence="1">Uncharacterized protein</fullName>
    </submittedName>
</protein>
<name>A5KMG2_9FIRM</name>
<comment type="caution">
    <text evidence="1">The sequence shown here is derived from an EMBL/GenBank/DDBJ whole genome shotgun (WGS) entry which is preliminary data.</text>
</comment>